<evidence type="ECO:0000256" key="9">
    <source>
        <dbReference type="ARBA" id="ARBA00023049"/>
    </source>
</evidence>
<dbReference type="GO" id="GO:0006508">
    <property type="term" value="P:proteolysis"/>
    <property type="evidence" value="ECO:0007669"/>
    <property type="project" value="UniProtKB-KW"/>
</dbReference>
<dbReference type="Gene3D" id="2.30.42.10">
    <property type="match status" value="1"/>
</dbReference>
<accession>A0A2M7RIJ9</accession>
<dbReference type="CDD" id="cd06163">
    <property type="entry name" value="S2P-M50_PDZ_RseP-like"/>
    <property type="match status" value="1"/>
</dbReference>
<dbReference type="InterPro" id="IPR001478">
    <property type="entry name" value="PDZ"/>
</dbReference>
<dbReference type="InterPro" id="IPR004387">
    <property type="entry name" value="Pept_M50_Zn"/>
</dbReference>
<evidence type="ECO:0000256" key="6">
    <source>
        <dbReference type="ARBA" id="ARBA00022801"/>
    </source>
</evidence>
<organism evidence="13 14">
    <name type="scientific">Candidatus Jorgensenbacteria bacterium CG_4_10_14_0_8_um_filter_39_13</name>
    <dbReference type="NCBI Taxonomy" id="1974589"/>
    <lineage>
        <taxon>Bacteria</taxon>
        <taxon>Candidatus Joergenseniibacteriota</taxon>
    </lineage>
</organism>
<dbReference type="SUPFAM" id="SSF50156">
    <property type="entry name" value="PDZ domain-like"/>
    <property type="match status" value="1"/>
</dbReference>
<dbReference type="Pfam" id="PF02163">
    <property type="entry name" value="Peptidase_M50"/>
    <property type="match status" value="1"/>
</dbReference>
<dbReference type="NCBIfam" id="TIGR00054">
    <property type="entry name" value="RIP metalloprotease RseP"/>
    <property type="match status" value="1"/>
</dbReference>
<feature type="transmembrane region" description="Helical" evidence="11">
    <location>
        <begin position="292"/>
        <end position="312"/>
    </location>
</feature>
<evidence type="ECO:0000256" key="10">
    <source>
        <dbReference type="ARBA" id="ARBA00023136"/>
    </source>
</evidence>
<dbReference type="Proteomes" id="UP000230238">
    <property type="component" value="Unassembled WGS sequence"/>
</dbReference>
<dbReference type="PANTHER" id="PTHR42837:SF2">
    <property type="entry name" value="MEMBRANE METALLOPROTEASE ARASP2, CHLOROPLASTIC-RELATED"/>
    <property type="match status" value="1"/>
</dbReference>
<dbReference type="InterPro" id="IPR036034">
    <property type="entry name" value="PDZ_sf"/>
</dbReference>
<keyword evidence="5 11" id="KW-0812">Transmembrane</keyword>
<evidence type="ECO:0000256" key="5">
    <source>
        <dbReference type="ARBA" id="ARBA00022692"/>
    </source>
</evidence>
<feature type="transmembrane region" description="Helical" evidence="11">
    <location>
        <begin position="324"/>
        <end position="345"/>
    </location>
</feature>
<keyword evidence="8 11" id="KW-1133">Transmembrane helix</keyword>
<sequence>MVFLIIIFLAFLILIHELGHFLMAKLFGVRVEEFGFGFPPRLLAKKFGKTVYSFNILPFGGFVRIFGLEKEPEKLGDKLNPPKDSFLAQPVWRRSLILLAGISMNVFLGWLLFSFIFMLGNPYRLLISEVFLNSPAKIADLKPGDAVLKINRGEQTLQAPLTAEEFSKFIQEDPGGIFDLTIKRQEKVLNFQIQGRSKPPAGQGPMGIALADVGSAKQPFFQAFLKGGAMTFSVLKEVAVGLFKFFSQVFVNSEILKSVAGPVGIFSLAFQFGSFGLFYFLQFIAILSLNLAVLNILPFPALDGGQIIFFLIEKIKGSPVSFRVQKLINGFGLAALIILMLLVTIQDITKIW</sequence>
<comment type="similarity">
    <text evidence="3 11">Belongs to the peptidase M50B family.</text>
</comment>
<dbReference type="GO" id="GO:0046872">
    <property type="term" value="F:metal ion binding"/>
    <property type="evidence" value="ECO:0007669"/>
    <property type="project" value="UniProtKB-KW"/>
</dbReference>
<reference evidence="14" key="1">
    <citation type="submission" date="2017-09" db="EMBL/GenBank/DDBJ databases">
        <title>Depth-based differentiation of microbial function through sediment-hosted aquifers and enrichment of novel symbionts in the deep terrestrial subsurface.</title>
        <authorList>
            <person name="Probst A.J."/>
            <person name="Ladd B."/>
            <person name="Jarett J.K."/>
            <person name="Geller-Mcgrath D.E."/>
            <person name="Sieber C.M.K."/>
            <person name="Emerson J.B."/>
            <person name="Anantharaman K."/>
            <person name="Thomas B.C."/>
            <person name="Malmstrom R."/>
            <person name="Stieglmeier M."/>
            <person name="Klingl A."/>
            <person name="Woyke T."/>
            <person name="Ryan C.M."/>
            <person name="Banfield J.F."/>
        </authorList>
    </citation>
    <scope>NUCLEOTIDE SEQUENCE [LARGE SCALE GENOMIC DNA]</scope>
</reference>
<evidence type="ECO:0000256" key="4">
    <source>
        <dbReference type="ARBA" id="ARBA00022670"/>
    </source>
</evidence>
<dbReference type="SMART" id="SM00228">
    <property type="entry name" value="PDZ"/>
    <property type="match status" value="1"/>
</dbReference>
<evidence type="ECO:0000256" key="7">
    <source>
        <dbReference type="ARBA" id="ARBA00022833"/>
    </source>
</evidence>
<feature type="transmembrane region" description="Helical" evidence="11">
    <location>
        <begin position="263"/>
        <end position="286"/>
    </location>
</feature>
<evidence type="ECO:0000313" key="13">
    <source>
        <dbReference type="EMBL" id="PIY96569.1"/>
    </source>
</evidence>
<evidence type="ECO:0000256" key="2">
    <source>
        <dbReference type="ARBA" id="ARBA00004141"/>
    </source>
</evidence>
<keyword evidence="10 11" id="KW-0472">Membrane</keyword>
<keyword evidence="9 11" id="KW-0482">Metalloprotease</keyword>
<dbReference type="InterPro" id="IPR008915">
    <property type="entry name" value="Peptidase_M50"/>
</dbReference>
<comment type="cofactor">
    <cofactor evidence="1 11">
        <name>Zn(2+)</name>
        <dbReference type="ChEBI" id="CHEBI:29105"/>
    </cofactor>
</comment>
<keyword evidence="4 13" id="KW-0645">Protease</keyword>
<comment type="subcellular location">
    <subcellularLocation>
        <location evidence="2">Membrane</location>
        <topology evidence="2">Multi-pass membrane protein</topology>
    </subcellularLocation>
</comment>
<evidence type="ECO:0000256" key="8">
    <source>
        <dbReference type="ARBA" id="ARBA00022989"/>
    </source>
</evidence>
<comment type="caution">
    <text evidence="13">The sequence shown here is derived from an EMBL/GenBank/DDBJ whole genome shotgun (WGS) entry which is preliminary data.</text>
</comment>
<dbReference type="AlphaFoldDB" id="A0A2M7RIJ9"/>
<dbReference type="EMBL" id="PFME01000003">
    <property type="protein sequence ID" value="PIY96569.1"/>
    <property type="molecule type" value="Genomic_DNA"/>
</dbReference>
<proteinExistence type="inferred from homology"/>
<dbReference type="EC" id="3.4.24.-" evidence="11"/>
<gene>
    <name evidence="13" type="primary">rseP</name>
    <name evidence="13" type="ORF">COY65_00130</name>
</gene>
<dbReference type="GO" id="GO:0016020">
    <property type="term" value="C:membrane"/>
    <property type="evidence" value="ECO:0007669"/>
    <property type="project" value="UniProtKB-SubCell"/>
</dbReference>
<protein>
    <recommendedName>
        <fullName evidence="11">Zinc metalloprotease</fullName>
        <ecNumber evidence="11">3.4.24.-</ecNumber>
    </recommendedName>
</protein>
<evidence type="ECO:0000256" key="1">
    <source>
        <dbReference type="ARBA" id="ARBA00001947"/>
    </source>
</evidence>
<name>A0A2M7RIJ9_9BACT</name>
<evidence type="ECO:0000256" key="3">
    <source>
        <dbReference type="ARBA" id="ARBA00007931"/>
    </source>
</evidence>
<feature type="domain" description="PDZ" evidence="12">
    <location>
        <begin position="109"/>
        <end position="186"/>
    </location>
</feature>
<evidence type="ECO:0000256" key="11">
    <source>
        <dbReference type="RuleBase" id="RU362031"/>
    </source>
</evidence>
<keyword evidence="7 11" id="KW-0862">Zinc</keyword>
<feature type="transmembrane region" description="Helical" evidence="11">
    <location>
        <begin position="96"/>
        <end position="119"/>
    </location>
</feature>
<evidence type="ECO:0000259" key="12">
    <source>
        <dbReference type="SMART" id="SM00228"/>
    </source>
</evidence>
<dbReference type="GO" id="GO:0004222">
    <property type="term" value="F:metalloendopeptidase activity"/>
    <property type="evidence" value="ECO:0007669"/>
    <property type="project" value="InterPro"/>
</dbReference>
<evidence type="ECO:0000313" key="14">
    <source>
        <dbReference type="Proteomes" id="UP000230238"/>
    </source>
</evidence>
<keyword evidence="11" id="KW-0479">Metal-binding</keyword>
<keyword evidence="6 11" id="KW-0378">Hydrolase</keyword>
<dbReference type="PANTHER" id="PTHR42837">
    <property type="entry name" value="REGULATOR OF SIGMA-E PROTEASE RSEP"/>
    <property type="match status" value="1"/>
</dbReference>